<feature type="transmembrane region" description="Helical" evidence="8">
    <location>
        <begin position="22"/>
        <end position="39"/>
    </location>
</feature>
<feature type="transmembrane region" description="Helical" evidence="8">
    <location>
        <begin position="74"/>
        <end position="93"/>
    </location>
</feature>
<dbReference type="GO" id="GO:0006672">
    <property type="term" value="P:ceramide metabolic process"/>
    <property type="evidence" value="ECO:0007669"/>
    <property type="project" value="InterPro"/>
</dbReference>
<evidence type="ECO:0000256" key="5">
    <source>
        <dbReference type="ARBA" id="ARBA00023136"/>
    </source>
</evidence>
<evidence type="ECO:0000256" key="1">
    <source>
        <dbReference type="ARBA" id="ARBA00004141"/>
    </source>
</evidence>
<keyword evidence="6" id="KW-0479">Metal-binding</keyword>
<keyword evidence="10" id="KW-1185">Reference proteome</keyword>
<dbReference type="Proteomes" id="UP000304880">
    <property type="component" value="Unassembled WGS sequence"/>
</dbReference>
<evidence type="ECO:0000256" key="6">
    <source>
        <dbReference type="PIRSR" id="PIRSR608901-1"/>
    </source>
</evidence>
<feature type="transmembrane region" description="Helical" evidence="8">
    <location>
        <begin position="51"/>
        <end position="68"/>
    </location>
</feature>
<feature type="binding site" evidence="7">
    <location>
        <position position="68"/>
    </location>
    <ligand>
        <name>Zn(2+)</name>
        <dbReference type="ChEBI" id="CHEBI:29105"/>
        <note>catalytic</note>
    </ligand>
</feature>
<accession>A0A5C4R4K3</accession>
<reference evidence="9 10" key="1">
    <citation type="submission" date="2019-06" db="EMBL/GenBank/DDBJ databases">
        <authorList>
            <person name="Li J."/>
        </authorList>
    </citation>
    <scope>NUCLEOTIDE SEQUENCE [LARGE SCALE GENOMIC DNA]</scope>
    <source>
        <strain evidence="9 10">CGMCC 1.8012</strain>
    </source>
</reference>
<evidence type="ECO:0000256" key="2">
    <source>
        <dbReference type="ARBA" id="ARBA00022692"/>
    </source>
</evidence>
<evidence type="ECO:0008006" key="11">
    <source>
        <dbReference type="Google" id="ProtNLM"/>
    </source>
</evidence>
<keyword evidence="6" id="KW-0106">Calcium</keyword>
<evidence type="ECO:0000256" key="7">
    <source>
        <dbReference type="PIRSR" id="PIRSR608901-2"/>
    </source>
</evidence>
<organism evidence="9 10">
    <name type="scientific">Paracoccus haeundaensis</name>
    <dbReference type="NCBI Taxonomy" id="225362"/>
    <lineage>
        <taxon>Bacteria</taxon>
        <taxon>Pseudomonadati</taxon>
        <taxon>Pseudomonadota</taxon>
        <taxon>Alphaproteobacteria</taxon>
        <taxon>Rhodobacterales</taxon>
        <taxon>Paracoccaceae</taxon>
        <taxon>Paracoccus</taxon>
    </lineage>
</organism>
<keyword evidence="3" id="KW-0378">Hydrolase</keyword>
<evidence type="ECO:0000256" key="3">
    <source>
        <dbReference type="ARBA" id="ARBA00022801"/>
    </source>
</evidence>
<protein>
    <recommendedName>
        <fullName evidence="11">Ceramidase</fullName>
    </recommendedName>
</protein>
<feature type="transmembrane region" description="Helical" evidence="8">
    <location>
        <begin position="133"/>
        <end position="150"/>
    </location>
</feature>
<feature type="transmembrane region" description="Helical" evidence="8">
    <location>
        <begin position="105"/>
        <end position="127"/>
    </location>
</feature>
<comment type="subcellular location">
    <subcellularLocation>
        <location evidence="1">Membrane</location>
        <topology evidence="1">Multi-pass membrane protein</topology>
    </subcellularLocation>
</comment>
<evidence type="ECO:0000313" key="10">
    <source>
        <dbReference type="Proteomes" id="UP000304880"/>
    </source>
</evidence>
<sequence>MDWLAPVDAYCERTGPEYWSEPVNALTNLAFLLAALVMARRLRGPGMATGRVLAGVLFVIGLGSWLFHTHANGLTGLMDVLPILTFILIYVFVATRDYLGARPWVAALVAAGFVPYAAVTVPLFAQVPGLGSSASYAPVPVLILAYAVLLRNRLPRVARGLAIGAGLLTLSLIFRTLDQTSCAVLPIGTHFMWHILNATMLAWMIEVWRRHRIG</sequence>
<comment type="caution">
    <text evidence="9">The sequence shown here is derived from an EMBL/GenBank/DDBJ whole genome shotgun (WGS) entry which is preliminary data.</text>
</comment>
<feature type="transmembrane region" description="Helical" evidence="8">
    <location>
        <begin position="157"/>
        <end position="177"/>
    </location>
</feature>
<feature type="binding site" evidence="7">
    <location>
        <position position="194"/>
    </location>
    <ligand>
        <name>Zn(2+)</name>
        <dbReference type="ChEBI" id="CHEBI:29105"/>
        <note>catalytic</note>
    </ligand>
</feature>
<dbReference type="RefSeq" id="WP_046000176.1">
    <property type="nucleotide sequence ID" value="NZ_VDDC01000021.1"/>
</dbReference>
<gene>
    <name evidence="9" type="ORF">FHD67_12750</name>
</gene>
<keyword evidence="4 8" id="KW-1133">Transmembrane helix</keyword>
<evidence type="ECO:0000256" key="8">
    <source>
        <dbReference type="SAM" id="Phobius"/>
    </source>
</evidence>
<dbReference type="InterPro" id="IPR008901">
    <property type="entry name" value="ACER"/>
</dbReference>
<comment type="cofactor">
    <cofactor evidence="7">
        <name>Zn(2+)</name>
        <dbReference type="ChEBI" id="CHEBI:29105"/>
    </cofactor>
</comment>
<dbReference type="Pfam" id="PF05875">
    <property type="entry name" value="Ceramidase"/>
    <property type="match status" value="1"/>
</dbReference>
<dbReference type="EMBL" id="VDDC01000021">
    <property type="protein sequence ID" value="TNH38913.1"/>
    <property type="molecule type" value="Genomic_DNA"/>
</dbReference>
<keyword evidence="5 8" id="KW-0472">Membrane</keyword>
<feature type="binding site" evidence="7">
    <location>
        <position position="190"/>
    </location>
    <ligand>
        <name>Zn(2+)</name>
        <dbReference type="ChEBI" id="CHEBI:29105"/>
        <note>catalytic</note>
    </ligand>
</feature>
<feature type="transmembrane region" description="Helical" evidence="8">
    <location>
        <begin position="183"/>
        <end position="205"/>
    </location>
</feature>
<name>A0A5C4R4K3_9RHOB</name>
<dbReference type="GO" id="GO:0016020">
    <property type="term" value="C:membrane"/>
    <property type="evidence" value="ECO:0007669"/>
    <property type="project" value="UniProtKB-SubCell"/>
</dbReference>
<evidence type="ECO:0000313" key="9">
    <source>
        <dbReference type="EMBL" id="TNH38913.1"/>
    </source>
</evidence>
<dbReference type="AlphaFoldDB" id="A0A5C4R4K3"/>
<dbReference type="GO" id="GO:0016811">
    <property type="term" value="F:hydrolase activity, acting on carbon-nitrogen (but not peptide) bonds, in linear amides"/>
    <property type="evidence" value="ECO:0007669"/>
    <property type="project" value="InterPro"/>
</dbReference>
<keyword evidence="2 8" id="KW-0812">Transmembrane</keyword>
<evidence type="ECO:0000256" key="4">
    <source>
        <dbReference type="ARBA" id="ARBA00022989"/>
    </source>
</evidence>
<proteinExistence type="predicted"/>
<dbReference type="GO" id="GO:0046872">
    <property type="term" value="F:metal ion binding"/>
    <property type="evidence" value="ECO:0007669"/>
    <property type="project" value="UniProtKB-KW"/>
</dbReference>
<keyword evidence="7" id="KW-0862">Zinc</keyword>
<feature type="binding site" evidence="6">
    <location>
        <position position="21"/>
    </location>
    <ligand>
        <name>Ca(2+)</name>
        <dbReference type="ChEBI" id="CHEBI:29108"/>
    </ligand>
</feature>